<feature type="domain" description="N-acetyltransferase" evidence="1">
    <location>
        <begin position="15"/>
        <end position="156"/>
    </location>
</feature>
<dbReference type="InterPro" id="IPR000182">
    <property type="entry name" value="GNAT_dom"/>
</dbReference>
<protein>
    <recommendedName>
        <fullName evidence="1">N-acetyltransferase domain-containing protein</fullName>
    </recommendedName>
</protein>
<dbReference type="OrthoDB" id="9786032at2"/>
<gene>
    <name evidence="2" type="ORF">SAMN02745725_01147</name>
</gene>
<keyword evidence="3" id="KW-1185">Reference proteome</keyword>
<evidence type="ECO:0000313" key="3">
    <source>
        <dbReference type="Proteomes" id="UP000184185"/>
    </source>
</evidence>
<dbReference type="Pfam" id="PF00583">
    <property type="entry name" value="Acetyltransf_1"/>
    <property type="match status" value="1"/>
</dbReference>
<dbReference type="EMBL" id="FQYQ01000005">
    <property type="protein sequence ID" value="SHI80054.1"/>
    <property type="molecule type" value="Genomic_DNA"/>
</dbReference>
<sequence>MAEVSLIKATKSDMQTIWQMQVEGFSELLEKYRDYDTSPASESFEKVMARFEQPWTTYYFISAEDENVGAIRIVDKKDGSPKKISPIWIMSEYRNKGYASAAIKAAEDIHGANNWSLETILQEPGNLHLYEKMGYHQNGVIVNINDKMDIVIYEKE</sequence>
<dbReference type="Proteomes" id="UP000184185">
    <property type="component" value="Unassembled WGS sequence"/>
</dbReference>
<organism evidence="2 3">
    <name type="scientific">Pseudobutyrivibrio xylanivorans DSM 14809</name>
    <dbReference type="NCBI Taxonomy" id="1123012"/>
    <lineage>
        <taxon>Bacteria</taxon>
        <taxon>Bacillati</taxon>
        <taxon>Bacillota</taxon>
        <taxon>Clostridia</taxon>
        <taxon>Lachnospirales</taxon>
        <taxon>Lachnospiraceae</taxon>
        <taxon>Pseudobutyrivibrio</taxon>
    </lineage>
</organism>
<dbReference type="SUPFAM" id="SSF55729">
    <property type="entry name" value="Acyl-CoA N-acyltransferases (Nat)"/>
    <property type="match status" value="1"/>
</dbReference>
<proteinExistence type="predicted"/>
<dbReference type="PROSITE" id="PS51186">
    <property type="entry name" value="GNAT"/>
    <property type="match status" value="1"/>
</dbReference>
<name>A0A1M6E3D4_PSEXY</name>
<accession>A0A1M6E3D4</accession>
<evidence type="ECO:0000259" key="1">
    <source>
        <dbReference type="PROSITE" id="PS51186"/>
    </source>
</evidence>
<dbReference type="Gene3D" id="3.40.630.30">
    <property type="match status" value="1"/>
</dbReference>
<reference evidence="2 3" key="1">
    <citation type="submission" date="2016-11" db="EMBL/GenBank/DDBJ databases">
        <authorList>
            <person name="Jaros S."/>
            <person name="Januszkiewicz K."/>
            <person name="Wedrychowicz H."/>
        </authorList>
    </citation>
    <scope>NUCLEOTIDE SEQUENCE [LARGE SCALE GENOMIC DNA]</scope>
    <source>
        <strain evidence="2 3">DSM 14809</strain>
    </source>
</reference>
<evidence type="ECO:0000313" key="2">
    <source>
        <dbReference type="EMBL" id="SHI80054.1"/>
    </source>
</evidence>
<dbReference type="GO" id="GO:0016747">
    <property type="term" value="F:acyltransferase activity, transferring groups other than amino-acyl groups"/>
    <property type="evidence" value="ECO:0007669"/>
    <property type="project" value="InterPro"/>
</dbReference>
<dbReference type="RefSeq" id="WP_072914035.1">
    <property type="nucleotide sequence ID" value="NZ_FQYQ01000005.1"/>
</dbReference>
<dbReference type="AlphaFoldDB" id="A0A1M6E3D4"/>
<dbReference type="CDD" id="cd04301">
    <property type="entry name" value="NAT_SF"/>
    <property type="match status" value="1"/>
</dbReference>
<dbReference type="InterPro" id="IPR016181">
    <property type="entry name" value="Acyl_CoA_acyltransferase"/>
</dbReference>